<keyword evidence="2" id="KW-1185">Reference proteome</keyword>
<evidence type="ECO:0000313" key="1">
    <source>
        <dbReference type="EMBL" id="CAK9183970.1"/>
    </source>
</evidence>
<name>A0ABC8USH5_9AQUA</name>
<accession>A0ABC8USH5</accession>
<reference evidence="1 2" key="1">
    <citation type="submission" date="2024-02" db="EMBL/GenBank/DDBJ databases">
        <authorList>
            <person name="Vignale AGUSTIN F."/>
            <person name="Sosa J E."/>
            <person name="Modenutti C."/>
        </authorList>
    </citation>
    <scope>NUCLEOTIDE SEQUENCE [LARGE SCALE GENOMIC DNA]</scope>
</reference>
<dbReference type="Proteomes" id="UP001642360">
    <property type="component" value="Unassembled WGS sequence"/>
</dbReference>
<organism evidence="1 2">
    <name type="scientific">Ilex paraguariensis</name>
    <name type="common">yerba mate</name>
    <dbReference type="NCBI Taxonomy" id="185542"/>
    <lineage>
        <taxon>Eukaryota</taxon>
        <taxon>Viridiplantae</taxon>
        <taxon>Streptophyta</taxon>
        <taxon>Embryophyta</taxon>
        <taxon>Tracheophyta</taxon>
        <taxon>Spermatophyta</taxon>
        <taxon>Magnoliopsida</taxon>
        <taxon>eudicotyledons</taxon>
        <taxon>Gunneridae</taxon>
        <taxon>Pentapetalae</taxon>
        <taxon>asterids</taxon>
        <taxon>campanulids</taxon>
        <taxon>Aquifoliales</taxon>
        <taxon>Aquifoliaceae</taxon>
        <taxon>Ilex</taxon>
    </lineage>
</organism>
<proteinExistence type="predicted"/>
<comment type="caution">
    <text evidence="1">The sequence shown here is derived from an EMBL/GenBank/DDBJ whole genome shotgun (WGS) entry which is preliminary data.</text>
</comment>
<sequence>MLEVGGIPLPIFSEWWLAKEKFSVIDSFVLSSFPGANVQGCNGLSVKYQLESMLPCLTGEDGELISSYHIEVGQVYEFLSFFLSLSCKELAEGGTETYVAPTIA</sequence>
<protein>
    <submittedName>
        <fullName evidence="1">Uncharacterized protein</fullName>
    </submittedName>
</protein>
<dbReference type="EMBL" id="CAUOFW020008835">
    <property type="protein sequence ID" value="CAK9183970.1"/>
    <property type="molecule type" value="Genomic_DNA"/>
</dbReference>
<dbReference type="AlphaFoldDB" id="A0ABC8USH5"/>
<gene>
    <name evidence="1" type="ORF">ILEXP_LOCUS54271</name>
</gene>
<evidence type="ECO:0000313" key="2">
    <source>
        <dbReference type="Proteomes" id="UP001642360"/>
    </source>
</evidence>